<dbReference type="InterPro" id="IPR036390">
    <property type="entry name" value="WH_DNA-bd_sf"/>
</dbReference>
<keyword evidence="4" id="KW-0804">Transcription</keyword>
<dbReference type="EMBL" id="CP069106">
    <property type="protein sequence ID" value="QSS56637.1"/>
    <property type="molecule type" value="Genomic_DNA"/>
</dbReference>
<evidence type="ECO:0000256" key="7">
    <source>
        <dbReference type="SAM" id="MobiDB-lite"/>
    </source>
</evidence>
<gene>
    <name evidence="9" type="ORF">I7I53_04905</name>
</gene>
<evidence type="ECO:0000256" key="5">
    <source>
        <dbReference type="ARBA" id="ARBA00023242"/>
    </source>
</evidence>
<dbReference type="PRINTS" id="PR00053">
    <property type="entry name" value="FORKHEAD"/>
</dbReference>
<feature type="DNA-binding region" description="Fork-head" evidence="6">
    <location>
        <begin position="246"/>
        <end position="346"/>
    </location>
</feature>
<dbReference type="AlphaFoldDB" id="A0A8A1LXJ4"/>
<sequence>MKDDSAYHHLQPRNPWSRYLPPETEPVYGTPPLEQPLSFADIAPPGHIVNSSSCSTSVSSFNDLSNLDPNCLRHPKAVQHPSTLIQHSCQFAMDQNFIPSSDCTNYTSPFDTGRYDLLFEDTTAESLFTASRFGQNIATSCGENFNQSLSYPRPPPAQLENMPSSRLQFHDEQQLPSRQHFSFSNPSVLSMERLSSNLGRTGFPLSPEDSPVSSPSEESNNFHLSPEPMAASAGQILSDGESDDEKSDEPYSKLIWRALQSVPDNKMTLKEIYEWFEKNTNKARNSDSKGWQNSIRHNLSMNAAFEGVKDTSSPDGTPRKTANVWVLTKEALQNGVQSTTRYRKVGSHKKHSKLEHPAPQRQRSGAKGGKAAKKTSKMRRVKQDPHVVETANRSAAFYNYQPRDDNTMIPNFHYRPQLFSGHSGGFTLDDFGLENVIGTHPVSDLHDSSVLSDPLFSESNGFSTLF</sequence>
<evidence type="ECO:0000313" key="10">
    <source>
        <dbReference type="Proteomes" id="UP000663419"/>
    </source>
</evidence>
<feature type="compositionally biased region" description="Basic residues" evidence="7">
    <location>
        <begin position="370"/>
        <end position="380"/>
    </location>
</feature>
<evidence type="ECO:0000256" key="1">
    <source>
        <dbReference type="ARBA" id="ARBA00004123"/>
    </source>
</evidence>
<evidence type="ECO:0000256" key="6">
    <source>
        <dbReference type="PROSITE-ProRule" id="PRU00089"/>
    </source>
</evidence>
<dbReference type="Gene3D" id="1.10.10.10">
    <property type="entry name" value="Winged helix-like DNA-binding domain superfamily/Winged helix DNA-binding domain"/>
    <property type="match status" value="1"/>
</dbReference>
<feature type="compositionally biased region" description="Basic residues" evidence="7">
    <location>
        <begin position="341"/>
        <end position="353"/>
    </location>
</feature>
<dbReference type="PROSITE" id="PS00658">
    <property type="entry name" value="FORK_HEAD_2"/>
    <property type="match status" value="1"/>
</dbReference>
<reference evidence="9" key="1">
    <citation type="submission" date="2021-01" db="EMBL/GenBank/DDBJ databases">
        <title>Chromosome-level genome assembly of a human fungal pathogen reveals clustering of transcriptionally co-regulated genes.</title>
        <authorList>
            <person name="Voorhies M."/>
            <person name="Cohen S."/>
            <person name="Shea T.P."/>
            <person name="Petrus S."/>
            <person name="Munoz J.F."/>
            <person name="Poplawski S."/>
            <person name="Goldman W.E."/>
            <person name="Michael T."/>
            <person name="Cuomo C.A."/>
            <person name="Sil A."/>
            <person name="Beyhan S."/>
        </authorList>
    </citation>
    <scope>NUCLEOTIDE SEQUENCE</scope>
    <source>
        <strain evidence="9">H88</strain>
    </source>
</reference>
<evidence type="ECO:0000256" key="4">
    <source>
        <dbReference type="ARBA" id="ARBA00023163"/>
    </source>
</evidence>
<dbReference type="SUPFAM" id="SSF46785">
    <property type="entry name" value="Winged helix' DNA-binding domain"/>
    <property type="match status" value="1"/>
</dbReference>
<dbReference type="GO" id="GO:0000978">
    <property type="term" value="F:RNA polymerase II cis-regulatory region sequence-specific DNA binding"/>
    <property type="evidence" value="ECO:0007669"/>
    <property type="project" value="TreeGrafter"/>
</dbReference>
<dbReference type="InterPro" id="IPR030456">
    <property type="entry name" value="TF_fork_head_CS_2"/>
</dbReference>
<dbReference type="InterPro" id="IPR001766">
    <property type="entry name" value="Fork_head_dom"/>
</dbReference>
<feature type="compositionally biased region" description="Low complexity" evidence="7">
    <location>
        <begin position="206"/>
        <end position="219"/>
    </location>
</feature>
<dbReference type="PROSITE" id="PS50039">
    <property type="entry name" value="FORK_HEAD_3"/>
    <property type="match status" value="1"/>
</dbReference>
<keyword evidence="3 6" id="KW-0238">DNA-binding</keyword>
<organism evidence="9 10">
    <name type="scientific">Ajellomyces capsulatus (strain H88)</name>
    <name type="common">Darling's disease fungus</name>
    <name type="synonym">Histoplasma capsulatum</name>
    <dbReference type="NCBI Taxonomy" id="544711"/>
    <lineage>
        <taxon>Eukaryota</taxon>
        <taxon>Fungi</taxon>
        <taxon>Dikarya</taxon>
        <taxon>Ascomycota</taxon>
        <taxon>Pezizomycotina</taxon>
        <taxon>Eurotiomycetes</taxon>
        <taxon>Eurotiomycetidae</taxon>
        <taxon>Onygenales</taxon>
        <taxon>Ajellomycetaceae</taxon>
        <taxon>Histoplasma</taxon>
    </lineage>
</organism>
<dbReference type="VEuPathDB" id="FungiDB:I7I53_04905"/>
<feature type="domain" description="Fork-head" evidence="8">
    <location>
        <begin position="246"/>
        <end position="346"/>
    </location>
</feature>
<accession>A0A8A1LXJ4</accession>
<dbReference type="Pfam" id="PF00250">
    <property type="entry name" value="Forkhead"/>
    <property type="match status" value="1"/>
</dbReference>
<evidence type="ECO:0000259" key="8">
    <source>
        <dbReference type="PROSITE" id="PS50039"/>
    </source>
</evidence>
<feature type="region of interest" description="Disordered" evidence="7">
    <location>
        <begin position="337"/>
        <end position="386"/>
    </location>
</feature>
<dbReference type="SMART" id="SM00339">
    <property type="entry name" value="FH"/>
    <property type="match status" value="1"/>
</dbReference>
<comment type="subcellular location">
    <subcellularLocation>
        <location evidence="1 6">Nucleus</location>
    </subcellularLocation>
</comment>
<dbReference type="PANTHER" id="PTHR45881:SF5">
    <property type="entry name" value="FORK-HEAD DOMAIN-CONTAINING PROTEIN"/>
    <property type="match status" value="1"/>
</dbReference>
<protein>
    <submittedName>
        <fullName evidence="9">Forkhead domain-containing protein</fullName>
    </submittedName>
</protein>
<feature type="region of interest" description="Disordered" evidence="7">
    <location>
        <begin position="199"/>
        <end position="227"/>
    </location>
</feature>
<feature type="region of interest" description="Disordered" evidence="7">
    <location>
        <begin position="1"/>
        <end position="33"/>
    </location>
</feature>
<dbReference type="PANTHER" id="PTHR45881">
    <property type="entry name" value="CHECKPOINT SUPPRESSOR 1-LIKE, ISOFORM A-RELATED"/>
    <property type="match status" value="1"/>
</dbReference>
<dbReference type="GO" id="GO:0000981">
    <property type="term" value="F:DNA-binding transcription factor activity, RNA polymerase II-specific"/>
    <property type="evidence" value="ECO:0007669"/>
    <property type="project" value="TreeGrafter"/>
</dbReference>
<dbReference type="GO" id="GO:0005634">
    <property type="term" value="C:nucleus"/>
    <property type="evidence" value="ECO:0007669"/>
    <property type="project" value="UniProtKB-SubCell"/>
</dbReference>
<proteinExistence type="predicted"/>
<keyword evidence="2" id="KW-0805">Transcription regulation</keyword>
<keyword evidence="5 6" id="KW-0539">Nucleus</keyword>
<name>A0A8A1LXJ4_AJEC8</name>
<dbReference type="InterPro" id="IPR036388">
    <property type="entry name" value="WH-like_DNA-bd_sf"/>
</dbReference>
<dbReference type="Proteomes" id="UP000663419">
    <property type="component" value="Chromosome 5"/>
</dbReference>
<evidence type="ECO:0000256" key="2">
    <source>
        <dbReference type="ARBA" id="ARBA00023015"/>
    </source>
</evidence>
<evidence type="ECO:0000313" key="9">
    <source>
        <dbReference type="EMBL" id="QSS56637.1"/>
    </source>
</evidence>
<evidence type="ECO:0000256" key="3">
    <source>
        <dbReference type="ARBA" id="ARBA00023125"/>
    </source>
</evidence>